<gene>
    <name evidence="1" type="ORF">HPHPP4_1293</name>
</gene>
<reference evidence="1 2" key="1">
    <citation type="journal article" date="2013" name="Pathog. Dis.">
        <title>Genome sequences of 65 Helicobacter pylori strains isolated from asymptomatic individuals and patients with gastric cancer, peptic ulcer disease, or gastritis.</title>
        <authorList>
            <person name="Blanchard T.G."/>
            <person name="Czinn S.J."/>
            <person name="Correa P."/>
            <person name="Nakazawa T."/>
            <person name="Keelan M."/>
            <person name="Morningstar L."/>
            <person name="Santana-Cruz I."/>
            <person name="Maroo A."/>
            <person name="McCracken C."/>
            <person name="Shefchek K."/>
            <person name="Daugherty S."/>
            <person name="Song Y."/>
            <person name="Fraser C.M."/>
            <person name="Fricke W.F."/>
        </authorList>
    </citation>
    <scope>NUCLEOTIDE SEQUENCE [LARGE SCALE GENOMIC DNA]</scope>
    <source>
        <strain evidence="1 2">Hp P-4</strain>
    </source>
</reference>
<dbReference type="AlphaFoldDB" id="J0PRJ9"/>
<comment type="caution">
    <text evidence="1">The sequence shown here is derived from an EMBL/GenBank/DDBJ whole genome shotgun (WGS) entry which is preliminary data.</text>
</comment>
<proteinExistence type="predicted"/>
<dbReference type="Proteomes" id="UP000004561">
    <property type="component" value="Unassembled WGS sequence"/>
</dbReference>
<evidence type="ECO:0000313" key="1">
    <source>
        <dbReference type="EMBL" id="EJC01283.1"/>
    </source>
</evidence>
<name>J0PRJ9_HELPX</name>
<organism evidence="1 2">
    <name type="scientific">Helicobacter pylori Hp P-4</name>
    <dbReference type="NCBI Taxonomy" id="992075"/>
    <lineage>
        <taxon>Bacteria</taxon>
        <taxon>Pseudomonadati</taxon>
        <taxon>Campylobacterota</taxon>
        <taxon>Epsilonproteobacteria</taxon>
        <taxon>Campylobacterales</taxon>
        <taxon>Helicobacteraceae</taxon>
        <taxon>Helicobacter</taxon>
    </lineage>
</organism>
<accession>J0PRJ9</accession>
<evidence type="ECO:0000313" key="2">
    <source>
        <dbReference type="Proteomes" id="UP000004561"/>
    </source>
</evidence>
<sequence length="54" mass="6721">MKGINRRWHGYPLKQLFYYMVEAKQKEFLNSVFIEYSKILFLIFKKLVFKILFL</sequence>
<protein>
    <submittedName>
        <fullName evidence="1">Uncharacterized protein</fullName>
    </submittedName>
</protein>
<dbReference type="EMBL" id="AKPL01000004">
    <property type="protein sequence ID" value="EJC01283.1"/>
    <property type="molecule type" value="Genomic_DNA"/>
</dbReference>
<dbReference type="PATRIC" id="fig|992075.3.peg.1260"/>